<sequence>MTPIERLELHELRERPGAIREIANQSGVSDADVLIQLRELNDRVKNLLGYDNDPITASSNGSLKADGVAGLVRLNSRVELEIVPKFLDPKSTAWRSDFFLLAVLVKTGHLLLYDEISAGIQDQGDLATLIARSFLTLYAENERRPIRGYRRSAGTDFAIDGDVDWETIFLPDPDGFAVTRLELTRQNPYNAVLATAVEILIPEVADADTQTQLRLVAHQIAPQLAAPAIAPPLPPRHGGWQRAYELANLIVAGLGLNLDNGVFTGPGFVLSTWSAWESLCEEIVRRALPDHRVIGQKQWVLGYRGDKPVHAKPDISPIAGDVAALLLDAKYKTRRGLSPRVAAADLYESLAFLRAGKANVMCLLYPALQAPDDLPLGEWRQFDQIDVDDLIVQGFEVQVQGLARRGGFDELVLGAKKALSSKIDKQEPPTFPGGRRRD</sequence>
<proteinExistence type="predicted"/>
<dbReference type="AlphaFoldDB" id="A0A4V2W7D8"/>
<comment type="caution">
    <text evidence="1">The sequence shown here is derived from an EMBL/GenBank/DDBJ whole genome shotgun (WGS) entry which is preliminary data.</text>
</comment>
<evidence type="ECO:0000313" key="2">
    <source>
        <dbReference type="Proteomes" id="UP000295805"/>
    </source>
</evidence>
<dbReference type="Proteomes" id="UP000295805">
    <property type="component" value="Unassembled WGS sequence"/>
</dbReference>
<organism evidence="1 2">
    <name type="scientific">Dietzia cinnamea</name>
    <dbReference type="NCBI Taxonomy" id="321318"/>
    <lineage>
        <taxon>Bacteria</taxon>
        <taxon>Bacillati</taxon>
        <taxon>Actinomycetota</taxon>
        <taxon>Actinomycetes</taxon>
        <taxon>Mycobacteriales</taxon>
        <taxon>Dietziaceae</taxon>
        <taxon>Dietzia</taxon>
    </lineage>
</organism>
<evidence type="ECO:0000313" key="1">
    <source>
        <dbReference type="EMBL" id="TCW19312.1"/>
    </source>
</evidence>
<name>A0A4V2W7D8_9ACTN</name>
<accession>A0A4V2W7D8</accession>
<protein>
    <submittedName>
        <fullName evidence="1">McrBC 5-methylcytosine restriction system component</fullName>
    </submittedName>
</protein>
<dbReference type="PANTHER" id="PTHR38733:SF1">
    <property type="entry name" value="TYPE IV METHYL-DIRECTED RESTRICTION ENZYME ECOKMCRBC"/>
    <property type="match status" value="1"/>
</dbReference>
<dbReference type="InterPro" id="IPR019292">
    <property type="entry name" value="McrC"/>
</dbReference>
<dbReference type="RefSeq" id="WP_165928552.1">
    <property type="nucleotide sequence ID" value="NZ_CP143054.1"/>
</dbReference>
<dbReference type="Pfam" id="PF10117">
    <property type="entry name" value="McrBC"/>
    <property type="match status" value="1"/>
</dbReference>
<dbReference type="PANTHER" id="PTHR38733">
    <property type="entry name" value="PROTEIN MCRC"/>
    <property type="match status" value="1"/>
</dbReference>
<dbReference type="GeneID" id="89532371"/>
<reference evidence="1 2" key="1">
    <citation type="submission" date="2019-03" db="EMBL/GenBank/DDBJ databases">
        <title>Root nodule microbial communities of legume samples collected from USA, Mexico and Botswana.</title>
        <authorList>
            <person name="Hirsch A."/>
        </authorList>
    </citation>
    <scope>NUCLEOTIDE SEQUENCE [LARGE SCALE GENOMIC DNA]</scope>
    <source>
        <strain evidence="1 2">55</strain>
    </source>
</reference>
<gene>
    <name evidence="1" type="ORF">EDD19_14313</name>
</gene>
<dbReference type="EMBL" id="SMCX01000043">
    <property type="protein sequence ID" value="TCW19312.1"/>
    <property type="molecule type" value="Genomic_DNA"/>
</dbReference>